<reference evidence="3" key="2">
    <citation type="submission" date="2016-02" db="EMBL/GenBank/DDBJ databases">
        <title>Genome sequencing of Aspergillus luchuensis NBRC 4314.</title>
        <authorList>
            <person name="Yamada O."/>
        </authorList>
    </citation>
    <scope>NUCLEOTIDE SEQUENCE [LARGE SCALE GENOMIC DNA]</scope>
    <source>
        <strain evidence="3">RIB 2604</strain>
    </source>
</reference>
<feature type="region of interest" description="Disordered" evidence="1">
    <location>
        <begin position="118"/>
        <end position="162"/>
    </location>
</feature>
<evidence type="ECO:0000313" key="2">
    <source>
        <dbReference type="EMBL" id="GAT19722.1"/>
    </source>
</evidence>
<feature type="compositionally biased region" description="Low complexity" evidence="1">
    <location>
        <begin position="138"/>
        <end position="159"/>
    </location>
</feature>
<dbReference type="Proteomes" id="UP000075230">
    <property type="component" value="Unassembled WGS sequence"/>
</dbReference>
<protein>
    <submittedName>
        <fullName evidence="2">Similar to An07g03610</fullName>
    </submittedName>
</protein>
<evidence type="ECO:0000313" key="3">
    <source>
        <dbReference type="Proteomes" id="UP000075230"/>
    </source>
</evidence>
<sequence length="246" mass="26569">MYESYRPHPLLAQVPLTVSPFINLPTSVTLPYTYKSVPSTIPPSVTVDPSNPDVKPRYVVSSSGEHAASPEEILASCNALEQHLNKTRADAEKAIRGWEDSITQRDLAEKRRVAPGWLDRDEKLLQPSNSAAGPRGHSQSQPSLLDSSFSDPSAAALPSMVPRDEGEELDRAFGGLDVDAMGPCFGGDSSALPSSQATIKFKLVRTVFCKRSPVQGALHLNQLNHGSARPAPTRAQPYNHLVPPSN</sequence>
<evidence type="ECO:0000256" key="1">
    <source>
        <dbReference type="SAM" id="MobiDB-lite"/>
    </source>
</evidence>
<dbReference type="EMBL" id="BCWF01000006">
    <property type="protein sequence ID" value="GAT19722.1"/>
    <property type="molecule type" value="Genomic_DNA"/>
</dbReference>
<accession>A0A146F1B7</accession>
<dbReference type="AlphaFoldDB" id="A0A146F1B7"/>
<proteinExistence type="predicted"/>
<dbReference type="PANTHER" id="PTHR42089">
    <property type="entry name" value="YALI0F09427P"/>
    <property type="match status" value="1"/>
</dbReference>
<organism evidence="2 3">
    <name type="scientific">Aspergillus kawachii</name>
    <name type="common">White koji mold</name>
    <name type="synonym">Aspergillus awamori var. kawachi</name>
    <dbReference type="NCBI Taxonomy" id="1069201"/>
    <lineage>
        <taxon>Eukaryota</taxon>
        <taxon>Fungi</taxon>
        <taxon>Dikarya</taxon>
        <taxon>Ascomycota</taxon>
        <taxon>Pezizomycotina</taxon>
        <taxon>Eurotiomycetes</taxon>
        <taxon>Eurotiomycetidae</taxon>
        <taxon>Eurotiales</taxon>
        <taxon>Aspergillaceae</taxon>
        <taxon>Aspergillus</taxon>
        <taxon>Aspergillus subgen. Circumdati</taxon>
    </lineage>
</organism>
<feature type="region of interest" description="Disordered" evidence="1">
    <location>
        <begin position="224"/>
        <end position="246"/>
    </location>
</feature>
<dbReference type="VEuPathDB" id="FungiDB:ASPFODRAFT_152901"/>
<comment type="caution">
    <text evidence="2">The sequence shown here is derived from an EMBL/GenBank/DDBJ whole genome shotgun (WGS) entry which is preliminary data.</text>
</comment>
<dbReference type="PANTHER" id="PTHR42089:SF1">
    <property type="entry name" value="YALI0F09427P"/>
    <property type="match status" value="1"/>
</dbReference>
<reference evidence="2 3" key="1">
    <citation type="journal article" date="2016" name="DNA Res.">
        <title>Genome sequence of Aspergillus luchuensis NBRC 4314.</title>
        <authorList>
            <person name="Yamada O."/>
            <person name="Machida M."/>
            <person name="Hosoyama A."/>
            <person name="Goto M."/>
            <person name="Takahashi T."/>
            <person name="Futagami T."/>
            <person name="Yamagata Y."/>
            <person name="Takeuchi M."/>
            <person name="Kobayashi T."/>
            <person name="Koike H."/>
            <person name="Abe K."/>
            <person name="Asai K."/>
            <person name="Arita M."/>
            <person name="Fujita N."/>
            <person name="Fukuda K."/>
            <person name="Higa K."/>
            <person name="Horikawa H."/>
            <person name="Ishikawa T."/>
            <person name="Jinno K."/>
            <person name="Kato Y."/>
            <person name="Kirimura K."/>
            <person name="Mizutani O."/>
            <person name="Nakasone K."/>
            <person name="Sano M."/>
            <person name="Shiraishi Y."/>
            <person name="Tsukahara M."/>
            <person name="Gomi K."/>
        </authorList>
    </citation>
    <scope>NUCLEOTIDE SEQUENCE [LARGE SCALE GENOMIC DNA]</scope>
    <source>
        <strain evidence="2 3">RIB 2604</strain>
    </source>
</reference>
<name>A0A146F1B7_ASPKA</name>
<gene>
    <name evidence="2" type="ORF">RIB2604_00603030</name>
</gene>